<dbReference type="SUPFAM" id="SSF51569">
    <property type="entry name" value="Aldolase"/>
    <property type="match status" value="1"/>
</dbReference>
<gene>
    <name evidence="6" type="ORF">J2Z32_002890</name>
</gene>
<dbReference type="NCBIfam" id="TIGR01182">
    <property type="entry name" value="eda"/>
    <property type="match status" value="1"/>
</dbReference>
<dbReference type="InterPro" id="IPR013785">
    <property type="entry name" value="Aldolase_TIM"/>
</dbReference>
<dbReference type="PANTHER" id="PTHR30246">
    <property type="entry name" value="2-KETO-3-DEOXY-6-PHOSPHOGLUCONATE ALDOLASE"/>
    <property type="match status" value="1"/>
</dbReference>
<proteinExistence type="inferred from homology"/>
<keyword evidence="7" id="KW-1185">Reference proteome</keyword>
<dbReference type="EC" id="4.1.2.14" evidence="6"/>
<dbReference type="GO" id="GO:0008675">
    <property type="term" value="F:2-dehydro-3-deoxy-phosphogluconate aldolase activity"/>
    <property type="evidence" value="ECO:0007669"/>
    <property type="project" value="UniProtKB-EC"/>
</dbReference>
<dbReference type="NCBIfam" id="NF005119">
    <property type="entry name" value="PRK06552.1"/>
    <property type="match status" value="1"/>
</dbReference>
<accession>A0ABS4FUI7</accession>
<evidence type="ECO:0000313" key="7">
    <source>
        <dbReference type="Proteomes" id="UP001519272"/>
    </source>
</evidence>
<reference evidence="6 7" key="1">
    <citation type="submission" date="2021-03" db="EMBL/GenBank/DDBJ databases">
        <title>Genomic Encyclopedia of Type Strains, Phase IV (KMG-IV): sequencing the most valuable type-strain genomes for metagenomic binning, comparative biology and taxonomic classification.</title>
        <authorList>
            <person name="Goeker M."/>
        </authorList>
    </citation>
    <scope>NUCLEOTIDE SEQUENCE [LARGE SCALE GENOMIC DNA]</scope>
    <source>
        <strain evidence="6 7">DSM 14349</strain>
    </source>
</reference>
<dbReference type="Pfam" id="PF01081">
    <property type="entry name" value="Aldolase"/>
    <property type="match status" value="1"/>
</dbReference>
<dbReference type="RefSeq" id="WP_210089847.1">
    <property type="nucleotide sequence ID" value="NZ_JAGGKG010000014.1"/>
</dbReference>
<evidence type="ECO:0000256" key="4">
    <source>
        <dbReference type="ARBA" id="ARBA00023239"/>
    </source>
</evidence>
<keyword evidence="5" id="KW-0119">Carbohydrate metabolism</keyword>
<comment type="pathway">
    <text evidence="1">Carbohydrate acid metabolism.</text>
</comment>
<keyword evidence="4 6" id="KW-0456">Lyase</keyword>
<evidence type="ECO:0000256" key="2">
    <source>
        <dbReference type="ARBA" id="ARBA00006906"/>
    </source>
</evidence>
<evidence type="ECO:0000256" key="5">
    <source>
        <dbReference type="ARBA" id="ARBA00023277"/>
    </source>
</evidence>
<organism evidence="6 7">
    <name type="scientific">Paenibacillus turicensis</name>
    <dbReference type="NCBI Taxonomy" id="160487"/>
    <lineage>
        <taxon>Bacteria</taxon>
        <taxon>Bacillati</taxon>
        <taxon>Bacillota</taxon>
        <taxon>Bacilli</taxon>
        <taxon>Bacillales</taxon>
        <taxon>Paenibacillaceae</taxon>
        <taxon>Paenibacillus</taxon>
    </lineage>
</organism>
<comment type="subunit">
    <text evidence="3">Homotrimer.</text>
</comment>
<evidence type="ECO:0000256" key="3">
    <source>
        <dbReference type="ARBA" id="ARBA00011233"/>
    </source>
</evidence>
<dbReference type="Gene3D" id="3.20.20.70">
    <property type="entry name" value="Aldolase class I"/>
    <property type="match status" value="1"/>
</dbReference>
<dbReference type="Proteomes" id="UP001519272">
    <property type="component" value="Unassembled WGS sequence"/>
</dbReference>
<sequence>MQKLNVLRKVTSNGVVAVIRGNTAQEAILMSEACIKGGLYNIEVAFTTPKADQVIAELTEKYKETAVIGAGTVLEPITARIAILAGAEFVVSPTFDEETAKICNLYGVSYMPGCLTINEMKEALKYGVDILKLFPGSAFGPDFIKAVKGPLPHVNIMPTGGVDLNNMEQWISNGAIAVGIGGNLTAPAKEGRYDLITELARQYVEKFKQLTNK</sequence>
<evidence type="ECO:0000313" key="6">
    <source>
        <dbReference type="EMBL" id="MBP1906241.1"/>
    </source>
</evidence>
<dbReference type="CDD" id="cd00452">
    <property type="entry name" value="KDPG_aldolase"/>
    <property type="match status" value="1"/>
</dbReference>
<protein>
    <submittedName>
        <fullName evidence="6">2-dehydro-3-deoxyphosphogluconate aldolase/(4S)-4-hydroxy-2-oxoglutarate aldolase</fullName>
        <ecNumber evidence="6">4.1.2.14</ecNumber>
        <ecNumber evidence="6">4.1.3.42</ecNumber>
    </submittedName>
</protein>
<dbReference type="EMBL" id="JAGGKG010000014">
    <property type="protein sequence ID" value="MBP1906241.1"/>
    <property type="molecule type" value="Genomic_DNA"/>
</dbReference>
<dbReference type="GO" id="GO:0106009">
    <property type="term" value="F:(4S)-4-hydroxy-2-oxoglutarate aldolase activity"/>
    <property type="evidence" value="ECO:0007669"/>
    <property type="project" value="UniProtKB-EC"/>
</dbReference>
<name>A0ABS4FUI7_9BACL</name>
<dbReference type="EC" id="4.1.3.42" evidence="6"/>
<comment type="similarity">
    <text evidence="2">Belongs to the KHG/KDPG aldolase family.</text>
</comment>
<dbReference type="PANTHER" id="PTHR30246:SF1">
    <property type="entry name" value="2-DEHYDRO-3-DEOXY-6-PHOSPHOGALACTONATE ALDOLASE-RELATED"/>
    <property type="match status" value="1"/>
</dbReference>
<evidence type="ECO:0000256" key="1">
    <source>
        <dbReference type="ARBA" id="ARBA00004761"/>
    </source>
</evidence>
<comment type="caution">
    <text evidence="6">The sequence shown here is derived from an EMBL/GenBank/DDBJ whole genome shotgun (WGS) entry which is preliminary data.</text>
</comment>
<dbReference type="InterPro" id="IPR000887">
    <property type="entry name" value="Aldlse_KDPG_KHG"/>
</dbReference>